<protein>
    <recommendedName>
        <fullName evidence="2">Protein kinase domain-containing protein</fullName>
    </recommendedName>
</protein>
<dbReference type="Gene3D" id="1.25.40.10">
    <property type="entry name" value="Tetratricopeptide repeat domain"/>
    <property type="match status" value="4"/>
</dbReference>
<dbReference type="InterPro" id="IPR000719">
    <property type="entry name" value="Prot_kinase_dom"/>
</dbReference>
<dbReference type="PANTHER" id="PTHR46082:SF6">
    <property type="entry name" value="AAA+ ATPASE DOMAIN-CONTAINING PROTEIN-RELATED"/>
    <property type="match status" value="1"/>
</dbReference>
<dbReference type="InterPro" id="IPR011990">
    <property type="entry name" value="TPR-like_helical_dom_sf"/>
</dbReference>
<dbReference type="InterPro" id="IPR011009">
    <property type="entry name" value="Kinase-like_dom_sf"/>
</dbReference>
<dbReference type="SUPFAM" id="SSF48452">
    <property type="entry name" value="TPR-like"/>
    <property type="match status" value="3"/>
</dbReference>
<dbReference type="PROSITE" id="PS50011">
    <property type="entry name" value="PROTEIN_KINASE_DOM"/>
    <property type="match status" value="1"/>
</dbReference>
<dbReference type="SMART" id="SM00028">
    <property type="entry name" value="TPR"/>
    <property type="match status" value="5"/>
</dbReference>
<dbReference type="SUPFAM" id="SSF56112">
    <property type="entry name" value="Protein kinase-like (PK-like)"/>
    <property type="match status" value="1"/>
</dbReference>
<dbReference type="OrthoDB" id="674604at2759"/>
<proteinExistence type="predicted"/>
<evidence type="ECO:0000256" key="1">
    <source>
        <dbReference type="SAM" id="MobiDB-lite"/>
    </source>
</evidence>
<dbReference type="Pfam" id="PF13424">
    <property type="entry name" value="TPR_12"/>
    <property type="match status" value="7"/>
</dbReference>
<gene>
    <name evidence="3" type="ORF">E8E13_005545</name>
</gene>
<dbReference type="GO" id="GO:0004672">
    <property type="term" value="F:protein kinase activity"/>
    <property type="evidence" value="ECO:0007669"/>
    <property type="project" value="InterPro"/>
</dbReference>
<comment type="caution">
    <text evidence="3">The sequence shown here is derived from an EMBL/GenBank/DDBJ whole genome shotgun (WGS) entry which is preliminary data.</text>
</comment>
<dbReference type="PANTHER" id="PTHR46082">
    <property type="entry name" value="ATP/GTP-BINDING PROTEIN-RELATED"/>
    <property type="match status" value="1"/>
</dbReference>
<organism evidence="3 4">
    <name type="scientific">Curvularia kusanoi</name>
    <name type="common">Cochliobolus kusanoi</name>
    <dbReference type="NCBI Taxonomy" id="90978"/>
    <lineage>
        <taxon>Eukaryota</taxon>
        <taxon>Fungi</taxon>
        <taxon>Dikarya</taxon>
        <taxon>Ascomycota</taxon>
        <taxon>Pezizomycotina</taxon>
        <taxon>Dothideomycetes</taxon>
        <taxon>Pleosporomycetidae</taxon>
        <taxon>Pleosporales</taxon>
        <taxon>Pleosporineae</taxon>
        <taxon>Pleosporaceae</taxon>
        <taxon>Curvularia</taxon>
    </lineage>
</organism>
<dbReference type="Pfam" id="PF13374">
    <property type="entry name" value="TPR_10"/>
    <property type="match status" value="1"/>
</dbReference>
<dbReference type="Proteomes" id="UP000801428">
    <property type="component" value="Unassembled WGS sequence"/>
</dbReference>
<keyword evidence="4" id="KW-1185">Reference proteome</keyword>
<sequence>MQKSRRPEDDILRAFSKEIIAFSHPAVKRHRNVLDLEGICWDIETEDEGNKIWPVLMFEKSQYGDLTTFLARPTGRELSADEKLSLCLDIAWAVSDMHMHDIIHGDIKPANALVFRNDKRYTAKLMDFGLSYRDAGEHHPVFVAGSWPWTAPELDKNYCTVAQAKCMDIFSFGMLCFWTLFEKNFQGELPLPAETYQTGQGCASQQRQTLNMAVFNQLKHSDRLPILAKQLIRDEPSFDEDDKPKLERFFDKALSRDPEDRCDALESLFPFKEHSHHLLWTFIRWIIASDDTYGSFWSIDSLPHLTLTLHFNLRYATISDLAAQERKKEERNFGKIVYALRKSGHFFSVPPAAQTLQGAMIAMQHESKDLESSLGKKSKLWLINAGNLARIYKHLGRWKDSEELRKELMLIIRTLVSEDDQSMLEIKQDLAEMHRHFQRYQEAQELQRQVVDSNTKSLGKSHETTLTSLSNLASVYEDQERWKEAKEIHLFIIDERRKVLGEEHMDTLQNMDSLAWIYNKQDLWEESRELWLRIVEISKRVLGHEHPQSLVHRGHLAGAYTERGYLQEARELQEQILETTKRLFGEKHPQTLMSLGTLAGTLWRQGAHLQGESLLRKVLALTEDHLKEESFFWYSTASLGRIALLNGNHTEAKSINQEILVTGTKVHGMKHPLTMDSMRSLARTFATKEEYAEAELLFRNLVALTKDTETAPAATLADSTELATMLFKQGNYDQAELMYRNILATLRVESRDNPSTWKAMNNLALTFQQQGRFREAEQLYRESFLHLETMYGKDDHRTRASMHNLATIYHDLGDFVKGESLLQDLLVIKTRIEGKEHPSTLTTANSLGMALVASGKLQEAQRILDRNLLLRKKVLSTEHTDTLISMRNLVTALLQQGDHAGAERISREEISLSEKKFGKNDGRLLVSINLLAKIHIGQGRFVEAENALRVAVARQEKRSGKTHPGTLRMRNNLAEALNGQKKWVEAQKMHQSILRSRLAVLGAKHPDTLRSVVNLSNTLRDQGKHGEALKGYEQAWKTYCDTLGPDHPDALACEKHCAYSQQQVNEQILLPSEQENPKAGSEVGQSTSKSETEMTEMMQETRL</sequence>
<feature type="domain" description="Protein kinase" evidence="2">
    <location>
        <begin position="1"/>
        <end position="279"/>
    </location>
</feature>
<reference evidence="3" key="1">
    <citation type="submission" date="2019-04" db="EMBL/GenBank/DDBJ databases">
        <title>Sequencing of skin fungus with MAO and IRED activity.</title>
        <authorList>
            <person name="Marsaioli A.J."/>
            <person name="Bonatto J.M.C."/>
            <person name="Reis Junior O."/>
        </authorList>
    </citation>
    <scope>NUCLEOTIDE SEQUENCE</scope>
    <source>
        <strain evidence="3">30M1</strain>
    </source>
</reference>
<dbReference type="Gene3D" id="1.10.510.10">
    <property type="entry name" value="Transferase(Phosphotransferase) domain 1"/>
    <property type="match status" value="1"/>
</dbReference>
<dbReference type="EMBL" id="SWKU01000014">
    <property type="protein sequence ID" value="KAF3000786.1"/>
    <property type="molecule type" value="Genomic_DNA"/>
</dbReference>
<dbReference type="Pfam" id="PF00069">
    <property type="entry name" value="Pkinase"/>
    <property type="match status" value="1"/>
</dbReference>
<accession>A0A9P4W5Q1</accession>
<evidence type="ECO:0000313" key="3">
    <source>
        <dbReference type="EMBL" id="KAF3000786.1"/>
    </source>
</evidence>
<dbReference type="AlphaFoldDB" id="A0A9P4W5Q1"/>
<dbReference type="GO" id="GO:0005524">
    <property type="term" value="F:ATP binding"/>
    <property type="evidence" value="ECO:0007669"/>
    <property type="project" value="InterPro"/>
</dbReference>
<evidence type="ECO:0000313" key="4">
    <source>
        <dbReference type="Proteomes" id="UP000801428"/>
    </source>
</evidence>
<feature type="region of interest" description="Disordered" evidence="1">
    <location>
        <begin position="1071"/>
        <end position="1103"/>
    </location>
</feature>
<dbReference type="SMART" id="SM00220">
    <property type="entry name" value="S_TKc"/>
    <property type="match status" value="1"/>
</dbReference>
<evidence type="ECO:0000259" key="2">
    <source>
        <dbReference type="PROSITE" id="PS50011"/>
    </source>
</evidence>
<dbReference type="InterPro" id="IPR019734">
    <property type="entry name" value="TPR_rpt"/>
</dbReference>
<dbReference type="InterPro" id="IPR053137">
    <property type="entry name" value="NLR-like"/>
</dbReference>
<name>A0A9P4W5Q1_CURKU</name>